<dbReference type="Proteomes" id="UP001500166">
    <property type="component" value="Unassembled WGS sequence"/>
</dbReference>
<sequence>MSLTLLPVATKLQPLSEYLSRQLSKGPVHHSVSGTLALRRDRSVNATMLINSLYRPVAGHDVADVIADYPLGIIVASELVATHMPMLAVRDPDGSLVIEGHIPLSDPLHTVLAEGQEVLLIFPGPSAYISPDWYTHTGLPTYDFEPIHIRGRATIMTQPALEDHLRRLIDHHERRVRPRQEGPDTAASGGARGRWRMNDSAEDSMHQLLGAIAGFRLRPLSVEFKSKIGQNRPADEVPITAEHLSLMRHPDASYLADLMERLSAARGVENSPASR</sequence>
<dbReference type="Pfam" id="PF04299">
    <property type="entry name" value="FMN_bind_2"/>
    <property type="match status" value="1"/>
</dbReference>
<name>A0ABN2XPS5_9MICC</name>
<evidence type="ECO:0000313" key="2">
    <source>
        <dbReference type="EMBL" id="GAA2114483.1"/>
    </source>
</evidence>
<keyword evidence="3" id="KW-1185">Reference proteome</keyword>
<gene>
    <name evidence="2" type="ORF">GCM10009824_11770</name>
</gene>
<evidence type="ECO:0000313" key="3">
    <source>
        <dbReference type="Proteomes" id="UP001500166"/>
    </source>
</evidence>
<organism evidence="2 3">
    <name type="scientific">Kocuria atrinae</name>
    <dbReference type="NCBI Taxonomy" id="592377"/>
    <lineage>
        <taxon>Bacteria</taxon>
        <taxon>Bacillati</taxon>
        <taxon>Actinomycetota</taxon>
        <taxon>Actinomycetes</taxon>
        <taxon>Micrococcales</taxon>
        <taxon>Micrococcaceae</taxon>
        <taxon>Kocuria</taxon>
    </lineage>
</organism>
<dbReference type="Gene3D" id="2.30.110.10">
    <property type="entry name" value="Electron Transport, Fmn-binding Protein, Chain A"/>
    <property type="match status" value="1"/>
</dbReference>
<accession>A0ABN2XPS5</accession>
<dbReference type="InterPro" id="IPR012349">
    <property type="entry name" value="Split_barrel_FMN-bd"/>
</dbReference>
<protein>
    <recommendedName>
        <fullName evidence="4">Transcriptional regulator</fullName>
    </recommendedName>
</protein>
<dbReference type="EMBL" id="BAAAQA010000013">
    <property type="protein sequence ID" value="GAA2114483.1"/>
    <property type="molecule type" value="Genomic_DNA"/>
</dbReference>
<dbReference type="PANTHER" id="PTHR35802">
    <property type="entry name" value="PROTEASE SYNTHASE AND SPORULATION PROTEIN PAI 2"/>
    <property type="match status" value="1"/>
</dbReference>
<evidence type="ECO:0008006" key="4">
    <source>
        <dbReference type="Google" id="ProtNLM"/>
    </source>
</evidence>
<reference evidence="2 3" key="1">
    <citation type="journal article" date="2019" name="Int. J. Syst. Evol. Microbiol.">
        <title>The Global Catalogue of Microorganisms (GCM) 10K type strain sequencing project: providing services to taxonomists for standard genome sequencing and annotation.</title>
        <authorList>
            <consortium name="The Broad Institute Genomics Platform"/>
            <consortium name="The Broad Institute Genome Sequencing Center for Infectious Disease"/>
            <person name="Wu L."/>
            <person name="Ma J."/>
        </authorList>
    </citation>
    <scope>NUCLEOTIDE SEQUENCE [LARGE SCALE GENOMIC DNA]</scope>
    <source>
        <strain evidence="2 3">JCM 15914</strain>
    </source>
</reference>
<dbReference type="InterPro" id="IPR007396">
    <property type="entry name" value="TR_PAI2-type"/>
</dbReference>
<feature type="region of interest" description="Disordered" evidence="1">
    <location>
        <begin position="174"/>
        <end position="195"/>
    </location>
</feature>
<comment type="caution">
    <text evidence="2">The sequence shown here is derived from an EMBL/GenBank/DDBJ whole genome shotgun (WGS) entry which is preliminary data.</text>
</comment>
<dbReference type="PANTHER" id="PTHR35802:SF1">
    <property type="entry name" value="PROTEASE SYNTHASE AND SPORULATION PROTEIN PAI 2"/>
    <property type="match status" value="1"/>
</dbReference>
<proteinExistence type="predicted"/>
<dbReference type="SUPFAM" id="SSF50475">
    <property type="entry name" value="FMN-binding split barrel"/>
    <property type="match status" value="1"/>
</dbReference>
<evidence type="ECO:0000256" key="1">
    <source>
        <dbReference type="SAM" id="MobiDB-lite"/>
    </source>
</evidence>